<dbReference type="Proteomes" id="UP000248021">
    <property type="component" value="Unassembled WGS sequence"/>
</dbReference>
<accession>A0A2V3U2S2</accession>
<gene>
    <name evidence="1" type="ORF">C7450_108275</name>
</gene>
<protein>
    <submittedName>
        <fullName evidence="1">Uncharacterized protein</fullName>
    </submittedName>
</protein>
<evidence type="ECO:0000313" key="2">
    <source>
        <dbReference type="Proteomes" id="UP000248021"/>
    </source>
</evidence>
<dbReference type="EMBL" id="QJJK01000008">
    <property type="protein sequence ID" value="PXW56523.1"/>
    <property type="molecule type" value="Genomic_DNA"/>
</dbReference>
<proteinExistence type="predicted"/>
<keyword evidence="2" id="KW-1185">Reference proteome</keyword>
<sequence>MLQYVLPNYEAAPGKLSLSIMGRFAEIRYLNPTL</sequence>
<reference evidence="1 2" key="1">
    <citation type="submission" date="2018-05" db="EMBL/GenBank/DDBJ databases">
        <title>Genomic Encyclopedia of Type Strains, Phase IV (KMG-IV): sequencing the most valuable type-strain genomes for metagenomic binning, comparative biology and taxonomic classification.</title>
        <authorList>
            <person name="Goeker M."/>
        </authorList>
    </citation>
    <scope>NUCLEOTIDE SEQUENCE [LARGE SCALE GENOMIC DNA]</scope>
    <source>
        <strain evidence="1 2">DSM 6462</strain>
    </source>
</reference>
<organism evidence="1 2">
    <name type="scientific">Chelatococcus asaccharovorans</name>
    <dbReference type="NCBI Taxonomy" id="28210"/>
    <lineage>
        <taxon>Bacteria</taxon>
        <taxon>Pseudomonadati</taxon>
        <taxon>Pseudomonadota</taxon>
        <taxon>Alphaproteobacteria</taxon>
        <taxon>Hyphomicrobiales</taxon>
        <taxon>Chelatococcaceae</taxon>
        <taxon>Chelatococcus</taxon>
    </lineage>
</organism>
<dbReference type="AlphaFoldDB" id="A0A2V3U2S2"/>
<evidence type="ECO:0000313" key="1">
    <source>
        <dbReference type="EMBL" id="PXW56523.1"/>
    </source>
</evidence>
<comment type="caution">
    <text evidence="1">The sequence shown here is derived from an EMBL/GenBank/DDBJ whole genome shotgun (WGS) entry which is preliminary data.</text>
</comment>
<name>A0A2V3U2S2_9HYPH</name>